<dbReference type="HAMAP" id="MF_00295">
    <property type="entry name" value="MetA_acyltransf"/>
    <property type="match status" value="1"/>
</dbReference>
<evidence type="ECO:0000256" key="2">
    <source>
        <dbReference type="ARBA" id="ARBA00022679"/>
    </source>
</evidence>
<comment type="caution">
    <text evidence="4">Lacks conserved residue(s) required for the propagation of feature annotation.</text>
</comment>
<keyword evidence="4" id="KW-0963">Cytoplasm</keyword>
<evidence type="ECO:0000313" key="6">
    <source>
        <dbReference type="EMBL" id="KRK40266.1"/>
    </source>
</evidence>
<keyword evidence="7" id="KW-1185">Reference proteome</keyword>
<sequence>MNSLKQAVNKRFVLNQPKGQAHRTLDLLVLNLMPNKLETESQLLNLCSGLTENLTFTFMYPATHHFKSNTLPYLQETYATFDEIKGQQFDGLIVTGAPVETLPFKQVDYWEEFEQLLDWSQTHVKQSLFICWAAQAALHHDFGIEKYPVRPKIFGIFEHHIRRNADLLEGLPEQFYLPHSRHTTLSEDDILATPGLNLLVSNDNVGPAIMQSQDQRRTYITGHPEYSINTLANEYQRDLRAGKPITIPENYFYANDPSQQIINRWHETSKTILQNWLNNVD</sequence>
<comment type="subcellular location">
    <subcellularLocation>
        <location evidence="4">Cytoplasm</location>
    </subcellularLocation>
</comment>
<dbReference type="EMBL" id="AZDA01000018">
    <property type="protein sequence ID" value="KRK40266.1"/>
    <property type="molecule type" value="Genomic_DNA"/>
</dbReference>
<keyword evidence="2 4" id="KW-0808">Transferase</keyword>
<dbReference type="EC" id="2.3.1.31" evidence="4"/>
<feature type="active site" description="Proton acceptor" evidence="4">
    <location>
        <position position="223"/>
    </location>
</feature>
<comment type="function">
    <text evidence="4">Transfers an acetyl group from acetyl-CoA to L-homoserine, forming acetyl-L-homoserine.</text>
</comment>
<dbReference type="CDD" id="cd03131">
    <property type="entry name" value="GATase1_HTS"/>
    <property type="match status" value="1"/>
</dbReference>
<dbReference type="PIRSF" id="PIRSF000450">
    <property type="entry name" value="H_ser_succinyltr"/>
    <property type="match status" value="1"/>
</dbReference>
<dbReference type="AlphaFoldDB" id="A0A0R1H9K9"/>
<dbReference type="GO" id="GO:0009086">
    <property type="term" value="P:methionine biosynthetic process"/>
    <property type="evidence" value="ECO:0007669"/>
    <property type="project" value="UniProtKB-UniRule"/>
</dbReference>
<feature type="site" description="Important for acyl-CoA specificity" evidence="4">
    <location>
        <position position="100"/>
    </location>
</feature>
<dbReference type="GO" id="GO:0004414">
    <property type="term" value="F:homoserine O-acetyltransferase activity"/>
    <property type="evidence" value="ECO:0007669"/>
    <property type="project" value="UniProtKB-EC"/>
</dbReference>
<proteinExistence type="inferred from homology"/>
<dbReference type="STRING" id="1423726.FC07_GL001127"/>
<dbReference type="InterPro" id="IPR029062">
    <property type="entry name" value="Class_I_gatase-like"/>
</dbReference>
<dbReference type="Pfam" id="PF04204">
    <property type="entry name" value="HTS"/>
    <property type="match status" value="1"/>
</dbReference>
<evidence type="ECO:0000256" key="4">
    <source>
        <dbReference type="HAMAP-Rule" id="MF_00295"/>
    </source>
</evidence>
<dbReference type="GO" id="GO:0008899">
    <property type="term" value="F:homoserine O-succinyltransferase activity"/>
    <property type="evidence" value="ECO:0007669"/>
    <property type="project" value="UniProtKB-UniRule"/>
</dbReference>
<evidence type="ECO:0000256" key="1">
    <source>
        <dbReference type="ARBA" id="ARBA00022605"/>
    </source>
</evidence>
<dbReference type="InterPro" id="IPR033752">
    <property type="entry name" value="MetA_family"/>
</dbReference>
<dbReference type="PANTHER" id="PTHR20919">
    <property type="entry name" value="HOMOSERINE O-SUCCINYLTRANSFERASE"/>
    <property type="match status" value="1"/>
</dbReference>
<dbReference type="PATRIC" id="fig|1423726.3.peg.1166"/>
<feature type="site" description="Important for substrate specificity" evidence="4">
    <location>
        <position position="180"/>
    </location>
</feature>
<dbReference type="OrthoDB" id="9772423at2"/>
<comment type="pathway">
    <text evidence="4">Amino-acid biosynthesis; L-methionine biosynthesis via de novo pathway; O-acetyl-L-homoserine from L-homoserine: step 1/1.</text>
</comment>
<evidence type="ECO:0000256" key="5">
    <source>
        <dbReference type="PIRSR" id="PIRSR000450-1"/>
    </source>
</evidence>
<gene>
    <name evidence="4" type="primary">metAA</name>
    <name evidence="6" type="ORF">FC07_GL001127</name>
</gene>
<keyword evidence="4" id="KW-0486">Methionine biosynthesis</keyword>
<dbReference type="RefSeq" id="WP_057903781.1">
    <property type="nucleotide sequence ID" value="NZ_AZDA01000018.1"/>
</dbReference>
<evidence type="ECO:0000313" key="7">
    <source>
        <dbReference type="Proteomes" id="UP000051461"/>
    </source>
</evidence>
<keyword evidence="3 4" id="KW-0012">Acyltransferase</keyword>
<keyword evidence="1 4" id="KW-0028">Amino-acid biosynthesis</keyword>
<feature type="binding site" evidence="4">
    <location>
        <position position="180"/>
    </location>
    <ligand>
        <name>substrate</name>
    </ligand>
</feature>
<comment type="caution">
    <text evidence="6">The sequence shown here is derived from an EMBL/GenBank/DDBJ whole genome shotgun (WGS) entry which is preliminary data.</text>
</comment>
<feature type="active site" description="Acyl-thioester intermediate" evidence="4 5">
    <location>
        <position position="131"/>
    </location>
</feature>
<dbReference type="Proteomes" id="UP000051461">
    <property type="component" value="Unassembled WGS sequence"/>
</dbReference>
<feature type="binding site" evidence="4">
    <location>
        <position position="152"/>
    </location>
    <ligand>
        <name>substrate</name>
    </ligand>
</feature>
<dbReference type="PANTHER" id="PTHR20919:SF0">
    <property type="entry name" value="HOMOSERINE O-SUCCINYLTRANSFERASE"/>
    <property type="match status" value="1"/>
</dbReference>
<dbReference type="Gene3D" id="3.40.50.880">
    <property type="match status" value="1"/>
</dbReference>
<feature type="active site" evidence="4">
    <location>
        <position position="225"/>
    </location>
</feature>
<evidence type="ECO:0000256" key="3">
    <source>
        <dbReference type="ARBA" id="ARBA00023315"/>
    </source>
</evidence>
<dbReference type="UniPathway" id="UPA00051">
    <property type="reaction ID" value="UER00074"/>
</dbReference>
<name>A0A0R1H9K9_9LACO</name>
<organism evidence="6 7">
    <name type="scientific">Loigolactobacillus bifermentans DSM 20003</name>
    <dbReference type="NCBI Taxonomy" id="1423726"/>
    <lineage>
        <taxon>Bacteria</taxon>
        <taxon>Bacillati</taxon>
        <taxon>Bacillota</taxon>
        <taxon>Bacilli</taxon>
        <taxon>Lactobacillales</taxon>
        <taxon>Lactobacillaceae</taxon>
        <taxon>Loigolactobacillus</taxon>
    </lineage>
</organism>
<protein>
    <recommendedName>
        <fullName evidence="4">Homoserine O-acetyltransferase</fullName>
        <shortName evidence="4">HAT</shortName>
        <ecNumber evidence="4">2.3.1.31</ecNumber>
    </recommendedName>
    <alternativeName>
        <fullName evidence="4">Homoserine transacetylase</fullName>
        <shortName evidence="4">HTA</shortName>
    </alternativeName>
</protein>
<dbReference type="SUPFAM" id="SSF52317">
    <property type="entry name" value="Class I glutamine amidotransferase-like"/>
    <property type="match status" value="1"/>
</dbReference>
<feature type="binding site" evidence="4">
    <location>
        <position position="237"/>
    </location>
    <ligand>
        <name>substrate</name>
    </ligand>
</feature>
<accession>A0A0R1H9K9</accession>
<dbReference type="GO" id="GO:0005737">
    <property type="term" value="C:cytoplasm"/>
    <property type="evidence" value="ECO:0007669"/>
    <property type="project" value="UniProtKB-SubCell"/>
</dbReference>
<comment type="similarity">
    <text evidence="4">Belongs to the MetA family.</text>
</comment>
<comment type="catalytic activity">
    <reaction evidence="4">
        <text>L-homoserine + acetyl-CoA = O-acetyl-L-homoserine + CoA</text>
        <dbReference type="Rhea" id="RHEA:13701"/>
        <dbReference type="ChEBI" id="CHEBI:57287"/>
        <dbReference type="ChEBI" id="CHEBI:57288"/>
        <dbReference type="ChEBI" id="CHEBI:57476"/>
        <dbReference type="ChEBI" id="CHEBI:57716"/>
        <dbReference type="EC" id="2.3.1.31"/>
    </reaction>
</comment>
<reference evidence="6 7" key="1">
    <citation type="journal article" date="2015" name="Genome Announc.">
        <title>Expanding the biotechnology potential of lactobacilli through comparative genomics of 213 strains and associated genera.</title>
        <authorList>
            <person name="Sun Z."/>
            <person name="Harris H.M."/>
            <person name="McCann A."/>
            <person name="Guo C."/>
            <person name="Argimon S."/>
            <person name="Zhang W."/>
            <person name="Yang X."/>
            <person name="Jeffery I.B."/>
            <person name="Cooney J.C."/>
            <person name="Kagawa T.F."/>
            <person name="Liu W."/>
            <person name="Song Y."/>
            <person name="Salvetti E."/>
            <person name="Wrobel A."/>
            <person name="Rasinkangas P."/>
            <person name="Parkhill J."/>
            <person name="Rea M.C."/>
            <person name="O'Sullivan O."/>
            <person name="Ritari J."/>
            <person name="Douillard F.P."/>
            <person name="Paul Ross R."/>
            <person name="Yang R."/>
            <person name="Briner A.E."/>
            <person name="Felis G.E."/>
            <person name="de Vos W.M."/>
            <person name="Barrangou R."/>
            <person name="Klaenhammer T.R."/>
            <person name="Caufield P.W."/>
            <person name="Cui Y."/>
            <person name="Zhang H."/>
            <person name="O'Toole P.W."/>
        </authorList>
    </citation>
    <scope>NUCLEOTIDE SEQUENCE [LARGE SCALE GENOMIC DNA]</scope>
    <source>
        <strain evidence="6 7">DSM 20003</strain>
    </source>
</reference>